<dbReference type="NCBIfam" id="TIGR03426">
    <property type="entry name" value="shape_MreD"/>
    <property type="match status" value="1"/>
</dbReference>
<keyword evidence="6 8" id="KW-1133">Transmembrane helix</keyword>
<dbReference type="AlphaFoldDB" id="A0A9D1VIH1"/>
<evidence type="ECO:0000256" key="7">
    <source>
        <dbReference type="ARBA" id="ARBA00023136"/>
    </source>
</evidence>
<dbReference type="InterPro" id="IPR007227">
    <property type="entry name" value="Cell_shape_determining_MreD"/>
</dbReference>
<evidence type="ECO:0000313" key="10">
    <source>
        <dbReference type="Proteomes" id="UP000824231"/>
    </source>
</evidence>
<reference evidence="9" key="2">
    <citation type="submission" date="2021-04" db="EMBL/GenBank/DDBJ databases">
        <authorList>
            <person name="Gilroy R."/>
        </authorList>
    </citation>
    <scope>NUCLEOTIDE SEQUENCE</scope>
    <source>
        <strain evidence="9">ChiSxjej3B15-572</strain>
    </source>
</reference>
<name>A0A9D1VIH1_9LACO</name>
<keyword evidence="5" id="KW-0133">Cell shape</keyword>
<dbReference type="Proteomes" id="UP000824231">
    <property type="component" value="Unassembled WGS sequence"/>
</dbReference>
<dbReference type="GO" id="GO:0008360">
    <property type="term" value="P:regulation of cell shape"/>
    <property type="evidence" value="ECO:0007669"/>
    <property type="project" value="UniProtKB-KW"/>
</dbReference>
<feature type="transmembrane region" description="Helical" evidence="8">
    <location>
        <begin position="67"/>
        <end position="95"/>
    </location>
</feature>
<evidence type="ECO:0000256" key="5">
    <source>
        <dbReference type="ARBA" id="ARBA00022960"/>
    </source>
</evidence>
<evidence type="ECO:0000256" key="8">
    <source>
        <dbReference type="SAM" id="Phobius"/>
    </source>
</evidence>
<evidence type="ECO:0000256" key="2">
    <source>
        <dbReference type="ARBA" id="ARBA00007776"/>
    </source>
</evidence>
<evidence type="ECO:0000256" key="4">
    <source>
        <dbReference type="ARBA" id="ARBA00022692"/>
    </source>
</evidence>
<dbReference type="EMBL" id="DXFH01000022">
    <property type="protein sequence ID" value="HIX35798.1"/>
    <property type="molecule type" value="Genomic_DNA"/>
</dbReference>
<feature type="transmembrane region" description="Helical" evidence="8">
    <location>
        <begin position="36"/>
        <end position="55"/>
    </location>
</feature>
<evidence type="ECO:0000256" key="3">
    <source>
        <dbReference type="ARBA" id="ARBA00022475"/>
    </source>
</evidence>
<reference evidence="9" key="1">
    <citation type="journal article" date="2021" name="PeerJ">
        <title>Extensive microbial diversity within the chicken gut microbiome revealed by metagenomics and culture.</title>
        <authorList>
            <person name="Gilroy R."/>
            <person name="Ravi A."/>
            <person name="Getino M."/>
            <person name="Pursley I."/>
            <person name="Horton D.L."/>
            <person name="Alikhan N.F."/>
            <person name="Baker D."/>
            <person name="Gharbi K."/>
            <person name="Hall N."/>
            <person name="Watson M."/>
            <person name="Adriaenssens E.M."/>
            <person name="Foster-Nyarko E."/>
            <person name="Jarju S."/>
            <person name="Secka A."/>
            <person name="Antonio M."/>
            <person name="Oren A."/>
            <person name="Chaudhuri R.R."/>
            <person name="La Ragione R."/>
            <person name="Hildebrand F."/>
            <person name="Pallen M.J."/>
        </authorList>
    </citation>
    <scope>NUCLEOTIDE SEQUENCE</scope>
    <source>
        <strain evidence="9">ChiSxjej3B15-572</strain>
    </source>
</reference>
<keyword evidence="4 8" id="KW-0812">Transmembrane</keyword>
<keyword evidence="3" id="KW-1003">Cell membrane</keyword>
<feature type="transmembrane region" description="Helical" evidence="8">
    <location>
        <begin position="107"/>
        <end position="130"/>
    </location>
</feature>
<accession>A0A9D1VIH1</accession>
<comment type="subcellular location">
    <subcellularLocation>
        <location evidence="1">Cell membrane</location>
        <topology evidence="1">Multi-pass membrane protein</topology>
    </subcellularLocation>
</comment>
<comment type="similarity">
    <text evidence="2">Belongs to the MreD family.</text>
</comment>
<organism evidence="9 10">
    <name type="scientific">Candidatus Limosilactobacillus merdigallinarum</name>
    <dbReference type="NCBI Taxonomy" id="2838652"/>
    <lineage>
        <taxon>Bacteria</taxon>
        <taxon>Bacillati</taxon>
        <taxon>Bacillota</taxon>
        <taxon>Bacilli</taxon>
        <taxon>Lactobacillales</taxon>
        <taxon>Lactobacillaceae</taxon>
        <taxon>Limosilactobacillus</taxon>
    </lineage>
</organism>
<evidence type="ECO:0000256" key="1">
    <source>
        <dbReference type="ARBA" id="ARBA00004651"/>
    </source>
</evidence>
<protein>
    <submittedName>
        <fullName evidence="9">Rod shape-determining protein MreD</fullName>
    </submittedName>
</protein>
<dbReference type="GO" id="GO:0005886">
    <property type="term" value="C:plasma membrane"/>
    <property type="evidence" value="ECO:0007669"/>
    <property type="project" value="UniProtKB-SubCell"/>
</dbReference>
<evidence type="ECO:0000256" key="6">
    <source>
        <dbReference type="ARBA" id="ARBA00022989"/>
    </source>
</evidence>
<comment type="caution">
    <text evidence="9">The sequence shown here is derived from an EMBL/GenBank/DDBJ whole genome shotgun (WGS) entry which is preliminary data.</text>
</comment>
<feature type="transmembrane region" description="Helical" evidence="8">
    <location>
        <begin position="142"/>
        <end position="163"/>
    </location>
</feature>
<keyword evidence="7 8" id="KW-0472">Membrane</keyword>
<proteinExistence type="inferred from homology"/>
<gene>
    <name evidence="9" type="primary">mreD</name>
    <name evidence="9" type="ORF">H9856_05330</name>
</gene>
<sequence length="179" mass="20880">MYRLSRLRFLFPIGLFVAFFLDGSLSKVWASLFFSYPYNMVSQLVLLWLVLSYFFEGNIKIPLTGFAIAVGVIADVYYAGIWGLFIVLYPLMVWLTKFLARYFNDTFLNMILIFFVDVAVFELLNYWAYYVIGITHANFGDFLINTLAPTLALNLAYFVLLFWPIQSLYTRALADRQRN</sequence>
<evidence type="ECO:0000313" key="9">
    <source>
        <dbReference type="EMBL" id="HIX35798.1"/>
    </source>
</evidence>